<keyword evidence="3" id="KW-1185">Reference proteome</keyword>
<evidence type="ECO:0000313" key="2">
    <source>
        <dbReference type="EMBL" id="TWT46424.1"/>
    </source>
</evidence>
<protein>
    <submittedName>
        <fullName evidence="2">Ribonuclease BN</fullName>
        <ecNumber evidence="2">3.1.-.-</ecNumber>
    </submittedName>
</protein>
<dbReference type="AlphaFoldDB" id="A0A5C5W740"/>
<comment type="caution">
    <text evidence="2">The sequence shown here is derived from an EMBL/GenBank/DDBJ whole genome shotgun (WGS) entry which is preliminary data.</text>
</comment>
<dbReference type="InterPro" id="IPR036866">
    <property type="entry name" value="RibonucZ/Hydroxyglut_hydro"/>
</dbReference>
<reference evidence="2 3" key="1">
    <citation type="submission" date="2019-02" db="EMBL/GenBank/DDBJ databases">
        <title>Deep-cultivation of Planctomycetes and their phenomic and genomic characterization uncovers novel biology.</title>
        <authorList>
            <person name="Wiegand S."/>
            <person name="Jogler M."/>
            <person name="Boedeker C."/>
            <person name="Pinto D."/>
            <person name="Vollmers J."/>
            <person name="Rivas-Marin E."/>
            <person name="Kohn T."/>
            <person name="Peeters S.H."/>
            <person name="Heuer A."/>
            <person name="Rast P."/>
            <person name="Oberbeckmann S."/>
            <person name="Bunk B."/>
            <person name="Jeske O."/>
            <person name="Meyerdierks A."/>
            <person name="Storesund J.E."/>
            <person name="Kallscheuer N."/>
            <person name="Luecker S."/>
            <person name="Lage O.M."/>
            <person name="Pohl T."/>
            <person name="Merkel B.J."/>
            <person name="Hornburger P."/>
            <person name="Mueller R.-W."/>
            <person name="Bruemmer F."/>
            <person name="Labrenz M."/>
            <person name="Spormann A.M."/>
            <person name="Op Den Camp H."/>
            <person name="Overmann J."/>
            <person name="Amann R."/>
            <person name="Jetten M.S.M."/>
            <person name="Mascher T."/>
            <person name="Medema M.H."/>
            <person name="Devos D.P."/>
            <person name="Kaster A.-K."/>
            <person name="Ovreas L."/>
            <person name="Rohde M."/>
            <person name="Galperin M.Y."/>
            <person name="Jogler C."/>
        </authorList>
    </citation>
    <scope>NUCLEOTIDE SEQUENCE [LARGE SCALE GENOMIC DNA]</scope>
    <source>
        <strain evidence="2 3">Pla111</strain>
    </source>
</reference>
<accession>A0A5C5W740</accession>
<dbReference type="RefSeq" id="WP_146572930.1">
    <property type="nucleotide sequence ID" value="NZ_SJPH01000003.1"/>
</dbReference>
<evidence type="ECO:0000259" key="1">
    <source>
        <dbReference type="Pfam" id="PF12706"/>
    </source>
</evidence>
<dbReference type="EMBL" id="SJPH01000003">
    <property type="protein sequence ID" value="TWT46424.1"/>
    <property type="molecule type" value="Genomic_DNA"/>
</dbReference>
<dbReference type="PANTHER" id="PTHR46018">
    <property type="entry name" value="ZINC PHOSPHODIESTERASE ELAC PROTEIN 1"/>
    <property type="match status" value="1"/>
</dbReference>
<feature type="domain" description="Metallo-beta-lactamase" evidence="1">
    <location>
        <begin position="43"/>
        <end position="212"/>
    </location>
</feature>
<keyword evidence="2" id="KW-0378">Hydrolase</keyword>
<evidence type="ECO:0000313" key="3">
    <source>
        <dbReference type="Proteomes" id="UP000318995"/>
    </source>
</evidence>
<dbReference type="Proteomes" id="UP000318995">
    <property type="component" value="Unassembled WGS sequence"/>
</dbReference>
<dbReference type="OrthoDB" id="9800940at2"/>
<proteinExistence type="predicted"/>
<dbReference type="EC" id="3.1.-.-" evidence="2"/>
<gene>
    <name evidence="2" type="primary">rbn</name>
    <name evidence="2" type="ORF">Pla111_15200</name>
</gene>
<sequence length="245" mass="25963">MRIELLGSGGFHPNERRHTLCVLLPELGVMLDAGTAAFRVHDRIATSELDIFLTHAHIDHIVGLTALLGLAHAGAPVTVRVHAAAEVNAAVRESLFAAELFPVPVVHEFLDLNHAVMPLRNGATLRTFPLEHPGGSFGVRVDHAGKSLALVTDTTAPSPATLDAIRGVDLLLHEAYFEGTLAVLATTTGHCTAGQAATTARSAGVKRLVMVHRDPRAADDAAPLAEARALFPNAEYGVDRQTIDV</sequence>
<dbReference type="Pfam" id="PF12706">
    <property type="entry name" value="Lactamase_B_2"/>
    <property type="match status" value="1"/>
</dbReference>
<dbReference type="PANTHER" id="PTHR46018:SF2">
    <property type="entry name" value="ZINC PHOSPHODIESTERASE ELAC PROTEIN 1"/>
    <property type="match status" value="1"/>
</dbReference>
<dbReference type="Gene3D" id="3.60.15.10">
    <property type="entry name" value="Ribonuclease Z/Hydroxyacylglutathione hydrolase-like"/>
    <property type="match status" value="1"/>
</dbReference>
<organism evidence="2 3">
    <name type="scientific">Botrimarina hoheduenensis</name>
    <dbReference type="NCBI Taxonomy" id="2528000"/>
    <lineage>
        <taxon>Bacteria</taxon>
        <taxon>Pseudomonadati</taxon>
        <taxon>Planctomycetota</taxon>
        <taxon>Planctomycetia</taxon>
        <taxon>Pirellulales</taxon>
        <taxon>Lacipirellulaceae</taxon>
        <taxon>Botrimarina</taxon>
    </lineage>
</organism>
<dbReference type="InterPro" id="IPR001279">
    <property type="entry name" value="Metallo-B-lactamas"/>
</dbReference>
<dbReference type="GO" id="GO:0042781">
    <property type="term" value="F:3'-tRNA processing endoribonuclease activity"/>
    <property type="evidence" value="ECO:0007669"/>
    <property type="project" value="TreeGrafter"/>
</dbReference>
<dbReference type="SUPFAM" id="SSF56281">
    <property type="entry name" value="Metallo-hydrolase/oxidoreductase"/>
    <property type="match status" value="1"/>
</dbReference>
<name>A0A5C5W740_9BACT</name>